<feature type="binding site" evidence="8">
    <location>
        <position position="56"/>
    </location>
    <ligand>
        <name>Mg(2+)</name>
        <dbReference type="ChEBI" id="CHEBI:18420"/>
    </ligand>
</feature>
<comment type="subcellular location">
    <subcellularLocation>
        <location evidence="8">Cytoplasm</location>
    </subcellularLocation>
</comment>
<evidence type="ECO:0000256" key="3">
    <source>
        <dbReference type="ARBA" id="ARBA00022723"/>
    </source>
</evidence>
<organism evidence="10 11">
    <name type="scientific">Anaerosolibacter carboniphilus</name>
    <dbReference type="NCBI Taxonomy" id="1417629"/>
    <lineage>
        <taxon>Bacteria</taxon>
        <taxon>Bacillati</taxon>
        <taxon>Bacillota</taxon>
        <taxon>Clostridia</taxon>
        <taxon>Peptostreptococcales</taxon>
        <taxon>Thermotaleaceae</taxon>
        <taxon>Anaerosolibacter</taxon>
    </lineage>
</organism>
<name>A0A841KZK8_9FIRM</name>
<evidence type="ECO:0000256" key="1">
    <source>
        <dbReference type="ARBA" id="ARBA00022516"/>
    </source>
</evidence>
<evidence type="ECO:0000313" key="10">
    <source>
        <dbReference type="EMBL" id="MBB6218797.1"/>
    </source>
</evidence>
<keyword evidence="1 8" id="KW-0444">Lipid biosynthesis</keyword>
<gene>
    <name evidence="8" type="primary">acpS</name>
    <name evidence="10" type="ORF">HNQ80_004972</name>
</gene>
<dbReference type="NCBIfam" id="TIGR00516">
    <property type="entry name" value="acpS"/>
    <property type="match status" value="1"/>
</dbReference>
<dbReference type="InterPro" id="IPR008278">
    <property type="entry name" value="4-PPantetheinyl_Trfase_dom"/>
</dbReference>
<dbReference type="AlphaFoldDB" id="A0A841KZK8"/>
<dbReference type="InterPro" id="IPR037143">
    <property type="entry name" value="4-PPantetheinyl_Trfase_dom_sf"/>
</dbReference>
<dbReference type="GO" id="GO:0005737">
    <property type="term" value="C:cytoplasm"/>
    <property type="evidence" value="ECO:0007669"/>
    <property type="project" value="UniProtKB-SubCell"/>
</dbReference>
<evidence type="ECO:0000256" key="8">
    <source>
        <dbReference type="HAMAP-Rule" id="MF_00101"/>
    </source>
</evidence>
<dbReference type="InterPro" id="IPR002582">
    <property type="entry name" value="ACPS"/>
</dbReference>
<evidence type="ECO:0000256" key="6">
    <source>
        <dbReference type="ARBA" id="ARBA00023098"/>
    </source>
</evidence>
<comment type="catalytic activity">
    <reaction evidence="8">
        <text>apo-[ACP] + CoA = holo-[ACP] + adenosine 3',5'-bisphosphate + H(+)</text>
        <dbReference type="Rhea" id="RHEA:12068"/>
        <dbReference type="Rhea" id="RHEA-COMP:9685"/>
        <dbReference type="Rhea" id="RHEA-COMP:9690"/>
        <dbReference type="ChEBI" id="CHEBI:15378"/>
        <dbReference type="ChEBI" id="CHEBI:29999"/>
        <dbReference type="ChEBI" id="CHEBI:57287"/>
        <dbReference type="ChEBI" id="CHEBI:58343"/>
        <dbReference type="ChEBI" id="CHEBI:64479"/>
        <dbReference type="EC" id="2.7.8.7"/>
    </reaction>
</comment>
<dbReference type="Gene3D" id="3.90.470.20">
    <property type="entry name" value="4'-phosphopantetheinyl transferase domain"/>
    <property type="match status" value="1"/>
</dbReference>
<comment type="function">
    <text evidence="8">Transfers the 4'-phosphopantetheine moiety from coenzyme A to a Ser of acyl-carrier-protein.</text>
</comment>
<keyword evidence="7 8" id="KW-0275">Fatty acid biosynthesis</keyword>
<dbReference type="SUPFAM" id="SSF56214">
    <property type="entry name" value="4'-phosphopantetheinyl transferase"/>
    <property type="match status" value="1"/>
</dbReference>
<dbReference type="InterPro" id="IPR004568">
    <property type="entry name" value="Ppantetheine-prot_Trfase_dom"/>
</dbReference>
<keyword evidence="8" id="KW-0963">Cytoplasm</keyword>
<evidence type="ECO:0000259" key="9">
    <source>
        <dbReference type="Pfam" id="PF01648"/>
    </source>
</evidence>
<keyword evidence="6 8" id="KW-0443">Lipid metabolism</keyword>
<evidence type="ECO:0000256" key="4">
    <source>
        <dbReference type="ARBA" id="ARBA00022832"/>
    </source>
</evidence>
<dbReference type="HAMAP" id="MF_00101">
    <property type="entry name" value="AcpS"/>
    <property type="match status" value="1"/>
</dbReference>
<feature type="binding site" evidence="8">
    <location>
        <position position="8"/>
    </location>
    <ligand>
        <name>Mg(2+)</name>
        <dbReference type="ChEBI" id="CHEBI:18420"/>
    </ligand>
</feature>
<evidence type="ECO:0000256" key="7">
    <source>
        <dbReference type="ARBA" id="ARBA00023160"/>
    </source>
</evidence>
<evidence type="ECO:0000313" key="11">
    <source>
        <dbReference type="Proteomes" id="UP000579281"/>
    </source>
</evidence>
<accession>A0A841KZK8</accession>
<dbReference type="NCBIfam" id="TIGR00556">
    <property type="entry name" value="pantethn_trn"/>
    <property type="match status" value="1"/>
</dbReference>
<sequence>MIKGIGIDIIEIERIVQAINRNNKFLERIFTDKEIAYFKSANGSQSSIAGNFAAKEAVVKAIGTGIRGFKWRDIEVERDSLGKPSIQLYNQARDIVGERGIDEILITISHSRDYAVAQAIAIGKE</sequence>
<keyword evidence="11" id="KW-1185">Reference proteome</keyword>
<keyword evidence="3 8" id="KW-0479">Metal-binding</keyword>
<dbReference type="Proteomes" id="UP000579281">
    <property type="component" value="Unassembled WGS sequence"/>
</dbReference>
<keyword evidence="5 8" id="KW-0460">Magnesium</keyword>
<evidence type="ECO:0000256" key="5">
    <source>
        <dbReference type="ARBA" id="ARBA00022842"/>
    </source>
</evidence>
<comment type="similarity">
    <text evidence="8">Belongs to the P-Pant transferase superfamily. AcpS family.</text>
</comment>
<evidence type="ECO:0000256" key="2">
    <source>
        <dbReference type="ARBA" id="ARBA00022679"/>
    </source>
</evidence>
<dbReference type="Pfam" id="PF01648">
    <property type="entry name" value="ACPS"/>
    <property type="match status" value="1"/>
</dbReference>
<keyword evidence="2 8" id="KW-0808">Transferase</keyword>
<keyword evidence="4 8" id="KW-0276">Fatty acid metabolism</keyword>
<reference evidence="10 11" key="1">
    <citation type="submission" date="2020-08" db="EMBL/GenBank/DDBJ databases">
        <title>Genomic Encyclopedia of Type Strains, Phase IV (KMG-IV): sequencing the most valuable type-strain genomes for metagenomic binning, comparative biology and taxonomic classification.</title>
        <authorList>
            <person name="Goeker M."/>
        </authorList>
    </citation>
    <scope>NUCLEOTIDE SEQUENCE [LARGE SCALE GENOMIC DNA]</scope>
    <source>
        <strain evidence="10 11">DSM 103526</strain>
    </source>
</reference>
<comment type="cofactor">
    <cofactor evidence="8">
        <name>Mg(2+)</name>
        <dbReference type="ChEBI" id="CHEBI:18420"/>
    </cofactor>
</comment>
<feature type="domain" description="4'-phosphopantetheinyl transferase" evidence="9">
    <location>
        <begin position="4"/>
        <end position="116"/>
    </location>
</feature>
<dbReference type="RefSeq" id="WP_184313598.1">
    <property type="nucleotide sequence ID" value="NZ_JACHEN010000049.1"/>
</dbReference>
<proteinExistence type="inferred from homology"/>
<dbReference type="GO" id="GO:0000287">
    <property type="term" value="F:magnesium ion binding"/>
    <property type="evidence" value="ECO:0007669"/>
    <property type="project" value="UniProtKB-UniRule"/>
</dbReference>
<dbReference type="GO" id="GO:0006633">
    <property type="term" value="P:fatty acid biosynthetic process"/>
    <property type="evidence" value="ECO:0007669"/>
    <property type="project" value="UniProtKB-UniRule"/>
</dbReference>
<dbReference type="EMBL" id="JACHEN010000049">
    <property type="protein sequence ID" value="MBB6218797.1"/>
    <property type="molecule type" value="Genomic_DNA"/>
</dbReference>
<dbReference type="EC" id="2.7.8.7" evidence="8"/>
<protein>
    <recommendedName>
        <fullName evidence="8">Holo-[acyl-carrier-protein] synthase</fullName>
        <shortName evidence="8">Holo-ACP synthase</shortName>
        <ecNumber evidence="8">2.7.8.7</ecNumber>
    </recommendedName>
    <alternativeName>
        <fullName evidence="8">4'-phosphopantetheinyl transferase AcpS</fullName>
    </alternativeName>
</protein>
<comment type="caution">
    <text evidence="10">The sequence shown here is derived from an EMBL/GenBank/DDBJ whole genome shotgun (WGS) entry which is preliminary data.</text>
</comment>
<dbReference type="GO" id="GO:0008897">
    <property type="term" value="F:holo-[acyl-carrier-protein] synthase activity"/>
    <property type="evidence" value="ECO:0007669"/>
    <property type="project" value="UniProtKB-UniRule"/>
</dbReference>